<dbReference type="AlphaFoldDB" id="A0A813H435"/>
<evidence type="ECO:0000256" key="1">
    <source>
        <dbReference type="SAM" id="MobiDB-lite"/>
    </source>
</evidence>
<accession>A0A813H435</accession>
<dbReference type="EMBL" id="CAJNNW010000896">
    <property type="protein sequence ID" value="CAE8632382.1"/>
    <property type="molecule type" value="Genomic_DNA"/>
</dbReference>
<reference evidence="2" key="1">
    <citation type="submission" date="2021-02" db="EMBL/GenBank/DDBJ databases">
        <authorList>
            <person name="Dougan E. K."/>
            <person name="Rhodes N."/>
            <person name="Thang M."/>
            <person name="Chan C."/>
        </authorList>
    </citation>
    <scope>NUCLEOTIDE SEQUENCE</scope>
</reference>
<evidence type="ECO:0000313" key="3">
    <source>
        <dbReference type="Proteomes" id="UP000626109"/>
    </source>
</evidence>
<proteinExistence type="predicted"/>
<organism evidence="2 3">
    <name type="scientific">Polarella glacialis</name>
    <name type="common">Dinoflagellate</name>
    <dbReference type="NCBI Taxonomy" id="89957"/>
    <lineage>
        <taxon>Eukaryota</taxon>
        <taxon>Sar</taxon>
        <taxon>Alveolata</taxon>
        <taxon>Dinophyceae</taxon>
        <taxon>Suessiales</taxon>
        <taxon>Suessiaceae</taxon>
        <taxon>Polarella</taxon>
    </lineage>
</organism>
<feature type="region of interest" description="Disordered" evidence="1">
    <location>
        <begin position="84"/>
        <end position="112"/>
    </location>
</feature>
<comment type="caution">
    <text evidence="2">The sequence shown here is derived from an EMBL/GenBank/DDBJ whole genome shotgun (WGS) entry which is preliminary data.</text>
</comment>
<feature type="non-terminal residue" evidence="2">
    <location>
        <position position="1"/>
    </location>
</feature>
<sequence>RARHSERAWRAEQLTRGELVPVGHEELKELLRSHLAAQALEALLPVAAEAEAKEEGLQDVQCSTPTAKSASNALFLASPVRSASSVSPEGKKKSRGWLSGFRKKSSSDKGFQGTGADAPALAFAGSAASSTPAVAHPSIAASQCASATAEGVARQWASLQEAVQRLRDQRRESDLRCRALRASAVAEVERVEAQAAKTEDELTVRIAMERGRQAELSALAEEQRQLLAQLL</sequence>
<dbReference type="Proteomes" id="UP000626109">
    <property type="component" value="Unassembled WGS sequence"/>
</dbReference>
<feature type="non-terminal residue" evidence="2">
    <location>
        <position position="231"/>
    </location>
</feature>
<name>A0A813H435_POLGL</name>
<evidence type="ECO:0000313" key="2">
    <source>
        <dbReference type="EMBL" id="CAE8632382.1"/>
    </source>
</evidence>
<protein>
    <submittedName>
        <fullName evidence="2">Uncharacterized protein</fullName>
    </submittedName>
</protein>
<gene>
    <name evidence="2" type="ORF">PGLA2088_LOCUS1192</name>
</gene>